<comment type="similarity">
    <text evidence="1 4">Belongs to the UDP-glycosyltransferase family.</text>
</comment>
<protein>
    <recommendedName>
        <fullName evidence="5">UDP-glucuronosyltransferase</fullName>
        <ecNumber evidence="5">2.4.1.17</ecNumber>
    </recommendedName>
</protein>
<evidence type="ECO:0000313" key="6">
    <source>
        <dbReference type="EMBL" id="KAK7868621.1"/>
    </source>
</evidence>
<keyword evidence="5" id="KW-1133">Transmembrane helix</keyword>
<keyword evidence="2 4" id="KW-0328">Glycosyltransferase</keyword>
<comment type="catalytic activity">
    <reaction evidence="5">
        <text>glucuronate acceptor + UDP-alpha-D-glucuronate = acceptor beta-D-glucuronoside + UDP + H(+)</text>
        <dbReference type="Rhea" id="RHEA:21032"/>
        <dbReference type="ChEBI" id="CHEBI:15378"/>
        <dbReference type="ChEBI" id="CHEBI:58052"/>
        <dbReference type="ChEBI" id="CHEBI:58223"/>
        <dbReference type="ChEBI" id="CHEBI:132367"/>
        <dbReference type="ChEBI" id="CHEBI:132368"/>
        <dbReference type="EC" id="2.4.1.17"/>
    </reaction>
</comment>
<dbReference type="InterPro" id="IPR002213">
    <property type="entry name" value="UDP_glucos_trans"/>
</dbReference>
<evidence type="ECO:0000256" key="3">
    <source>
        <dbReference type="ARBA" id="ARBA00022679"/>
    </source>
</evidence>
<evidence type="ECO:0000256" key="2">
    <source>
        <dbReference type="ARBA" id="ARBA00022676"/>
    </source>
</evidence>
<dbReference type="GO" id="GO:0015020">
    <property type="term" value="F:glucuronosyltransferase activity"/>
    <property type="evidence" value="ECO:0007669"/>
    <property type="project" value="UniProtKB-EC"/>
</dbReference>
<dbReference type="FunFam" id="3.40.50.2000:FF:000050">
    <property type="entry name" value="UDP-glucuronosyltransferase"/>
    <property type="match status" value="1"/>
</dbReference>
<evidence type="ECO:0000256" key="5">
    <source>
        <dbReference type="RuleBase" id="RU362059"/>
    </source>
</evidence>
<dbReference type="EC" id="2.4.1.17" evidence="5"/>
<organism evidence="6 7">
    <name type="scientific">Gryllus longicercus</name>
    <dbReference type="NCBI Taxonomy" id="2509291"/>
    <lineage>
        <taxon>Eukaryota</taxon>
        <taxon>Metazoa</taxon>
        <taxon>Ecdysozoa</taxon>
        <taxon>Arthropoda</taxon>
        <taxon>Hexapoda</taxon>
        <taxon>Insecta</taxon>
        <taxon>Pterygota</taxon>
        <taxon>Neoptera</taxon>
        <taxon>Polyneoptera</taxon>
        <taxon>Orthoptera</taxon>
        <taxon>Ensifera</taxon>
        <taxon>Gryllidea</taxon>
        <taxon>Grylloidea</taxon>
        <taxon>Gryllidae</taxon>
        <taxon>Gryllinae</taxon>
        <taxon>Gryllus</taxon>
    </lineage>
</organism>
<comment type="caution">
    <text evidence="6">The sequence shown here is derived from an EMBL/GenBank/DDBJ whole genome shotgun (WGS) entry which is preliminary data.</text>
</comment>
<dbReference type="Proteomes" id="UP001378592">
    <property type="component" value="Unassembled WGS sequence"/>
</dbReference>
<name>A0AAN9Z8X9_9ORTH</name>
<keyword evidence="5" id="KW-0472">Membrane</keyword>
<evidence type="ECO:0000256" key="1">
    <source>
        <dbReference type="ARBA" id="ARBA00009995"/>
    </source>
</evidence>
<dbReference type="SUPFAM" id="SSF53756">
    <property type="entry name" value="UDP-Glycosyltransferase/glycogen phosphorylase"/>
    <property type="match status" value="1"/>
</dbReference>
<dbReference type="AlphaFoldDB" id="A0AAN9Z8X9"/>
<proteinExistence type="inferred from homology"/>
<evidence type="ECO:0000313" key="7">
    <source>
        <dbReference type="Proteomes" id="UP001378592"/>
    </source>
</evidence>
<reference evidence="6 7" key="1">
    <citation type="submission" date="2024-03" db="EMBL/GenBank/DDBJ databases">
        <title>The genome assembly and annotation of the cricket Gryllus longicercus Weissman &amp; Gray.</title>
        <authorList>
            <person name="Szrajer S."/>
            <person name="Gray D."/>
            <person name="Ylla G."/>
        </authorList>
    </citation>
    <scope>NUCLEOTIDE SEQUENCE [LARGE SCALE GENOMIC DNA]</scope>
    <source>
        <strain evidence="6">DAG 2021-001</strain>
        <tissue evidence="6">Whole body minus gut</tissue>
    </source>
</reference>
<dbReference type="InterPro" id="IPR050271">
    <property type="entry name" value="UDP-glycosyltransferase"/>
</dbReference>
<feature type="signal peptide" evidence="5">
    <location>
        <begin position="1"/>
        <end position="27"/>
    </location>
</feature>
<dbReference type="PANTHER" id="PTHR48043">
    <property type="entry name" value="EG:EG0003.4 PROTEIN-RELATED"/>
    <property type="match status" value="1"/>
</dbReference>
<dbReference type="EMBL" id="JAZDUA010000090">
    <property type="protein sequence ID" value="KAK7868621.1"/>
    <property type="molecule type" value="Genomic_DNA"/>
</dbReference>
<keyword evidence="5" id="KW-0812">Transmembrane</keyword>
<dbReference type="PROSITE" id="PS00375">
    <property type="entry name" value="UDPGT"/>
    <property type="match status" value="1"/>
</dbReference>
<dbReference type="InterPro" id="IPR035595">
    <property type="entry name" value="UDP_glycos_trans_CS"/>
</dbReference>
<dbReference type="PANTHER" id="PTHR48043:SF159">
    <property type="entry name" value="EG:EG0003.4 PROTEIN-RELATED"/>
    <property type="match status" value="1"/>
</dbReference>
<keyword evidence="7" id="KW-1185">Reference proteome</keyword>
<sequence>MRRPTVLWQLALTALVPMVALVPCARAARFLAIFPTPSISHQLPFQAVMKALAARGHHVTVISTDPLKEPVNNYSDIDLSFSYETFRKSATFANMADGDAIALIRHMTPALKIIVDEQLASKQIQNFLRYNASEKFDLVFIEALMYQAYYGLLHTVGSPPLIGMVSLGGLAFNYNAIGNPHNPAVNPDVFSKNSENMNFWERLENTYIYLWLSQHWYWTILPQQEALMRKYFGQAPPPVAETEYNMSLMILCNHWTTEYPRALLPNVVQLTGLHVREETRPLPADLQAWLDGAEQGVVYFSLGSNVMSKDLPADKLQAILRALARLPQRVLWKFEADALPGQPTNVRVAKWLPQQDILAHPNVRVFITQGGLQSFQEAVYHAVPLLGIPFIGDQPFNVAKMAAAGVGERLPLGDLTEDSLLAALRRLLHDPAYRERMHRLSAAYREHKARSLETALWWVEYVLRHEGAPHLRAASLRLAWYELLLLDVVVAVLLALVLAVCALRRLWRSLRPATPPSQASRRRKDQ</sequence>
<keyword evidence="5" id="KW-0732">Signal</keyword>
<dbReference type="Gene3D" id="3.40.50.2000">
    <property type="entry name" value="Glycogen Phosphorylase B"/>
    <property type="match status" value="2"/>
</dbReference>
<feature type="chain" id="PRO_5042661387" description="UDP-glucuronosyltransferase" evidence="5">
    <location>
        <begin position="28"/>
        <end position="526"/>
    </location>
</feature>
<feature type="transmembrane region" description="Helical" evidence="5">
    <location>
        <begin position="478"/>
        <end position="503"/>
    </location>
</feature>
<dbReference type="GO" id="GO:0016020">
    <property type="term" value="C:membrane"/>
    <property type="evidence" value="ECO:0007669"/>
    <property type="project" value="UniProtKB-SubCell"/>
</dbReference>
<accession>A0AAN9Z8X9</accession>
<comment type="subcellular location">
    <subcellularLocation>
        <location evidence="5">Membrane</location>
        <topology evidence="5">Single-pass membrane protein</topology>
    </subcellularLocation>
</comment>
<evidence type="ECO:0000256" key="4">
    <source>
        <dbReference type="RuleBase" id="RU003718"/>
    </source>
</evidence>
<dbReference type="Pfam" id="PF00201">
    <property type="entry name" value="UDPGT"/>
    <property type="match status" value="1"/>
</dbReference>
<gene>
    <name evidence="6" type="ORF">R5R35_008430</name>
</gene>
<keyword evidence="3 4" id="KW-0808">Transferase</keyword>
<dbReference type="CDD" id="cd03784">
    <property type="entry name" value="GT1_Gtf-like"/>
    <property type="match status" value="1"/>
</dbReference>